<name>G4CIP8_9NEIS</name>
<dbReference type="EMBL" id="AGAY01000054">
    <property type="protein sequence ID" value="EGY52295.1"/>
    <property type="molecule type" value="Genomic_DNA"/>
</dbReference>
<dbReference type="EC" id="3.2.2.n1" evidence="3"/>
<dbReference type="PANTHER" id="PTHR31223:SF70">
    <property type="entry name" value="LOG FAMILY PROTEIN YJL055W"/>
    <property type="match status" value="1"/>
</dbReference>
<dbReference type="HOGENOM" id="CLU_058336_4_2_4"/>
<protein>
    <recommendedName>
        <fullName evidence="3">Cytokinin riboside 5'-monophosphate phosphoribohydrolase</fullName>
        <ecNumber evidence="3">3.2.2.n1</ecNumber>
    </recommendedName>
</protein>
<dbReference type="InterPro" id="IPR005269">
    <property type="entry name" value="LOG"/>
</dbReference>
<comment type="caution">
    <text evidence="4">The sequence shown here is derived from an EMBL/GenBank/DDBJ whole genome shotgun (WGS) entry which is preliminary data.</text>
</comment>
<evidence type="ECO:0000313" key="5">
    <source>
        <dbReference type="Proteomes" id="UP000003019"/>
    </source>
</evidence>
<dbReference type="SUPFAM" id="SSF102405">
    <property type="entry name" value="MCP/YpsA-like"/>
    <property type="match status" value="1"/>
</dbReference>
<dbReference type="Pfam" id="PF03641">
    <property type="entry name" value="Lysine_decarbox"/>
    <property type="match status" value="1"/>
</dbReference>
<keyword evidence="5" id="KW-1185">Reference proteome</keyword>
<gene>
    <name evidence="4" type="ORF">HMPREF9371_1487</name>
</gene>
<dbReference type="PATRIC" id="fig|1032488.3.peg.1406"/>
<comment type="catalytic activity">
    <reaction evidence="1">
        <text>AMP + H2O = D-ribose 5-phosphate + adenine</text>
        <dbReference type="Rhea" id="RHEA:20129"/>
        <dbReference type="ChEBI" id="CHEBI:15377"/>
        <dbReference type="ChEBI" id="CHEBI:16708"/>
        <dbReference type="ChEBI" id="CHEBI:78346"/>
        <dbReference type="ChEBI" id="CHEBI:456215"/>
        <dbReference type="EC" id="3.2.2.4"/>
    </reaction>
</comment>
<dbReference type="AlphaFoldDB" id="G4CIP8"/>
<sequence length="218" mass="23551">MPPVLLRHPPRLPESTHMNEMKHIAVYCGSNLGENRAYYEAAQAMGTAIARRGSRLVYGGGRIGLMGTVADAVLAAGGEVTGVIPVFLREKEMAHDGLTELIETEDMTSRRLKMIALADAFVALPGGLGTYEELFEVLSSAQLRLHNKPIGVLNSGGFFDPLLALMRHTAEQGFMPPANVGLLCVADTAEGLLAEMAAYRYQEAGKWIQPAWTREAAV</sequence>
<dbReference type="GO" id="GO:0008714">
    <property type="term" value="F:AMP nucleosidase activity"/>
    <property type="evidence" value="ECO:0007669"/>
    <property type="project" value="UniProtKB-EC"/>
</dbReference>
<evidence type="ECO:0000313" key="4">
    <source>
        <dbReference type="EMBL" id="EGY52295.1"/>
    </source>
</evidence>
<proteinExistence type="inferred from homology"/>
<reference evidence="4 5" key="1">
    <citation type="submission" date="2011-05" db="EMBL/GenBank/DDBJ databases">
        <authorList>
            <person name="Muzny D."/>
            <person name="Qin X."/>
            <person name="Deng J."/>
            <person name="Jiang H."/>
            <person name="Liu Y."/>
            <person name="Qu J."/>
            <person name="Song X.-Z."/>
            <person name="Zhang L."/>
            <person name="Thornton R."/>
            <person name="Coyle M."/>
            <person name="Francisco L."/>
            <person name="Jackson L."/>
            <person name="Javaid M."/>
            <person name="Korchina V."/>
            <person name="Kovar C."/>
            <person name="Mata R."/>
            <person name="Mathew T."/>
            <person name="Ngo R."/>
            <person name="Nguyen L."/>
            <person name="Nguyen N."/>
            <person name="Okwuonu G."/>
            <person name="Ongeri F."/>
            <person name="Pham C."/>
            <person name="Simmons D."/>
            <person name="Wilczek-Boney K."/>
            <person name="Hale W."/>
            <person name="Jakkamsetti A."/>
            <person name="Pham P."/>
            <person name="Ruth R."/>
            <person name="San Lucas F."/>
            <person name="Warren J."/>
            <person name="Zhang J."/>
            <person name="Zhao Z."/>
            <person name="Zhou C."/>
            <person name="Zhu D."/>
            <person name="Lee S."/>
            <person name="Bess C."/>
            <person name="Blankenburg K."/>
            <person name="Forbes L."/>
            <person name="Fu Q."/>
            <person name="Gubbala S."/>
            <person name="Hirani K."/>
            <person name="Jayaseelan J.C."/>
            <person name="Lara F."/>
            <person name="Munidasa M."/>
            <person name="Palculict T."/>
            <person name="Patil S."/>
            <person name="Pu L.-L."/>
            <person name="Saada N."/>
            <person name="Tang L."/>
            <person name="Weissenberger G."/>
            <person name="Zhu Y."/>
            <person name="Hemphill L."/>
            <person name="Shang Y."/>
            <person name="Youmans B."/>
            <person name="Ayvaz T."/>
            <person name="Ross M."/>
            <person name="Santibanez J."/>
            <person name="Aqrawi P."/>
            <person name="Gross S."/>
            <person name="Joshi V."/>
            <person name="Fowler G."/>
            <person name="Nazareth L."/>
            <person name="Reid J."/>
            <person name="Worley K."/>
            <person name="Petrosino J."/>
            <person name="Highlander S."/>
            <person name="Gibbs R."/>
        </authorList>
    </citation>
    <scope>NUCLEOTIDE SEQUENCE [LARGE SCALE GENOMIC DNA]</scope>
    <source>
        <strain evidence="4 5">871</strain>
    </source>
</reference>
<comment type="similarity">
    <text evidence="2 3">Belongs to the LOG family.</text>
</comment>
<dbReference type="STRING" id="1032488.HMPREF9371_1487"/>
<dbReference type="GO" id="GO:0005829">
    <property type="term" value="C:cytosol"/>
    <property type="evidence" value="ECO:0007669"/>
    <property type="project" value="TreeGrafter"/>
</dbReference>
<keyword evidence="3" id="KW-0203">Cytokinin biosynthesis</keyword>
<organism evidence="4 5">
    <name type="scientific">Neisseria shayeganii 871</name>
    <dbReference type="NCBI Taxonomy" id="1032488"/>
    <lineage>
        <taxon>Bacteria</taxon>
        <taxon>Pseudomonadati</taxon>
        <taxon>Pseudomonadota</taxon>
        <taxon>Betaproteobacteria</taxon>
        <taxon>Neisseriales</taxon>
        <taxon>Neisseriaceae</taxon>
        <taxon>Neisseria</taxon>
    </lineage>
</organism>
<dbReference type="PANTHER" id="PTHR31223">
    <property type="entry name" value="LOG FAMILY PROTEIN YJL055W"/>
    <property type="match status" value="1"/>
</dbReference>
<dbReference type="GO" id="GO:0016829">
    <property type="term" value="F:lyase activity"/>
    <property type="evidence" value="ECO:0007669"/>
    <property type="project" value="UniProtKB-KW"/>
</dbReference>
<evidence type="ECO:0000256" key="1">
    <source>
        <dbReference type="ARBA" id="ARBA00000274"/>
    </source>
</evidence>
<dbReference type="Proteomes" id="UP000003019">
    <property type="component" value="Unassembled WGS sequence"/>
</dbReference>
<dbReference type="Gene3D" id="3.40.50.450">
    <property type="match status" value="1"/>
</dbReference>
<keyword evidence="4" id="KW-0456">Lyase</keyword>
<dbReference type="GO" id="GO:0009691">
    <property type="term" value="P:cytokinin biosynthetic process"/>
    <property type="evidence" value="ECO:0007669"/>
    <property type="project" value="UniProtKB-UniRule"/>
</dbReference>
<evidence type="ECO:0000256" key="3">
    <source>
        <dbReference type="RuleBase" id="RU363015"/>
    </source>
</evidence>
<keyword evidence="3" id="KW-0378">Hydrolase</keyword>
<dbReference type="InterPro" id="IPR031100">
    <property type="entry name" value="LOG_fam"/>
</dbReference>
<accession>G4CIP8</accession>
<dbReference type="NCBIfam" id="TIGR00730">
    <property type="entry name" value="Rossman fold protein, TIGR00730 family"/>
    <property type="match status" value="1"/>
</dbReference>
<evidence type="ECO:0000256" key="2">
    <source>
        <dbReference type="ARBA" id="ARBA00006763"/>
    </source>
</evidence>